<feature type="region of interest" description="Disordered" evidence="3">
    <location>
        <begin position="361"/>
        <end position="402"/>
    </location>
</feature>
<dbReference type="AlphaFoldDB" id="A0A2J7Q3L1"/>
<comment type="cofactor">
    <cofactor evidence="1">
        <name>a divalent metal cation</name>
        <dbReference type="ChEBI" id="CHEBI:60240"/>
    </cofactor>
</comment>
<dbReference type="GO" id="GO:0046872">
    <property type="term" value="F:metal ion binding"/>
    <property type="evidence" value="ECO:0007669"/>
    <property type="project" value="UniProtKB-KW"/>
</dbReference>
<protein>
    <recommendedName>
        <fullName evidence="4">DDE Tnp4 domain-containing protein</fullName>
    </recommendedName>
</protein>
<proteinExistence type="predicted"/>
<dbReference type="EMBL" id="NEVH01019066">
    <property type="protein sequence ID" value="PNF23171.1"/>
    <property type="molecule type" value="Genomic_DNA"/>
</dbReference>
<dbReference type="InterPro" id="IPR027806">
    <property type="entry name" value="HARBI1_dom"/>
</dbReference>
<dbReference type="Proteomes" id="UP000235965">
    <property type="component" value="Unassembled WGS sequence"/>
</dbReference>
<accession>A0A2J7Q3L1</accession>
<dbReference type="OrthoDB" id="8191395at2759"/>
<evidence type="ECO:0000256" key="3">
    <source>
        <dbReference type="SAM" id="MobiDB-lite"/>
    </source>
</evidence>
<evidence type="ECO:0000259" key="4">
    <source>
        <dbReference type="Pfam" id="PF13359"/>
    </source>
</evidence>
<feature type="domain" description="DDE Tnp4" evidence="4">
    <location>
        <begin position="153"/>
        <end position="299"/>
    </location>
</feature>
<keyword evidence="2" id="KW-0479">Metal-binding</keyword>
<dbReference type="Pfam" id="PF13359">
    <property type="entry name" value="DDE_Tnp_4"/>
    <property type="match status" value="1"/>
</dbReference>
<keyword evidence="6" id="KW-1185">Reference proteome</keyword>
<feature type="compositionally biased region" description="Acidic residues" evidence="3">
    <location>
        <begin position="371"/>
        <end position="388"/>
    </location>
</feature>
<evidence type="ECO:0000313" key="6">
    <source>
        <dbReference type="Proteomes" id="UP000235965"/>
    </source>
</evidence>
<dbReference type="InParanoid" id="A0A2J7Q3L1"/>
<evidence type="ECO:0000256" key="1">
    <source>
        <dbReference type="ARBA" id="ARBA00001968"/>
    </source>
</evidence>
<organism evidence="5 6">
    <name type="scientific">Cryptotermes secundus</name>
    <dbReference type="NCBI Taxonomy" id="105785"/>
    <lineage>
        <taxon>Eukaryota</taxon>
        <taxon>Metazoa</taxon>
        <taxon>Ecdysozoa</taxon>
        <taxon>Arthropoda</taxon>
        <taxon>Hexapoda</taxon>
        <taxon>Insecta</taxon>
        <taxon>Pterygota</taxon>
        <taxon>Neoptera</taxon>
        <taxon>Polyneoptera</taxon>
        <taxon>Dictyoptera</taxon>
        <taxon>Blattodea</taxon>
        <taxon>Blattoidea</taxon>
        <taxon>Termitoidae</taxon>
        <taxon>Kalotermitidae</taxon>
        <taxon>Cryptotermitinae</taxon>
        <taxon>Cryptotermes</taxon>
    </lineage>
</organism>
<gene>
    <name evidence="5" type="ORF">B7P43_G03664</name>
</gene>
<name>A0A2J7Q3L1_9NEOP</name>
<comment type="caution">
    <text evidence="5">The sequence shown here is derived from an EMBL/GenBank/DDBJ whole genome shotgun (WGS) entry which is preliminary data.</text>
</comment>
<evidence type="ECO:0000313" key="5">
    <source>
        <dbReference type="EMBL" id="PNF23171.1"/>
    </source>
</evidence>
<evidence type="ECO:0000256" key="2">
    <source>
        <dbReference type="ARBA" id="ARBA00022723"/>
    </source>
</evidence>
<sequence>MDPSLEEEVLLLSVTLDEEEGEFRFDEILRAIRQGITKQYTNWQRPISPEERLAIMLRIELNVSSSLVFRCISVGFPRVLSTGGVSAVLAITTAGLVATSSLVGIWRLETHFLKLDFRVSSSMVGKIVLEICLAIWNNMRSQHMPRPSRNVWHVFIKCPDNAGSSYYDYLERHSVVLLAIVAPEYKFLCVDIGAYGRNSDGGIFEESQIGRKFMNDDSDLLEDLPLSRQTEPMPHIIGDKAFGLKPYLMRPFPYMQSKHDIRKEKYSYNLCCARRVVENCFGILAMKWRSFLIPIELKKGNLPSAKALKTTYIECNRRIQAVHALGEDVNGYDRVLDLEILREREAHCSILNSGDALELGPKGAVEKQEEAENEVPEEMEELEEDETDTLSLQASEVKEMEP</sequence>
<reference evidence="5 6" key="1">
    <citation type="submission" date="2017-12" db="EMBL/GenBank/DDBJ databases">
        <title>Hemimetabolous genomes reveal molecular basis of termite eusociality.</title>
        <authorList>
            <person name="Harrison M.C."/>
            <person name="Jongepier E."/>
            <person name="Robertson H.M."/>
            <person name="Arning N."/>
            <person name="Bitard-Feildel T."/>
            <person name="Chao H."/>
            <person name="Childers C.P."/>
            <person name="Dinh H."/>
            <person name="Doddapaneni H."/>
            <person name="Dugan S."/>
            <person name="Gowin J."/>
            <person name="Greiner C."/>
            <person name="Han Y."/>
            <person name="Hu H."/>
            <person name="Hughes D.S.T."/>
            <person name="Huylmans A.-K."/>
            <person name="Kemena C."/>
            <person name="Kremer L.P.M."/>
            <person name="Lee S.L."/>
            <person name="Lopez-Ezquerra A."/>
            <person name="Mallet L."/>
            <person name="Monroy-Kuhn J.M."/>
            <person name="Moser A."/>
            <person name="Murali S.C."/>
            <person name="Muzny D.M."/>
            <person name="Otani S."/>
            <person name="Piulachs M.-D."/>
            <person name="Poelchau M."/>
            <person name="Qu J."/>
            <person name="Schaub F."/>
            <person name="Wada-Katsumata A."/>
            <person name="Worley K.C."/>
            <person name="Xie Q."/>
            <person name="Ylla G."/>
            <person name="Poulsen M."/>
            <person name="Gibbs R.A."/>
            <person name="Schal C."/>
            <person name="Richards S."/>
            <person name="Belles X."/>
            <person name="Korb J."/>
            <person name="Bornberg-Bauer E."/>
        </authorList>
    </citation>
    <scope>NUCLEOTIDE SEQUENCE [LARGE SCALE GENOMIC DNA]</scope>
    <source>
        <tissue evidence="5">Whole body</tissue>
    </source>
</reference>
<dbReference type="STRING" id="105785.A0A2J7Q3L1"/>